<evidence type="ECO:0000313" key="2">
    <source>
        <dbReference type="Proteomes" id="UP000807342"/>
    </source>
</evidence>
<sequence>MQDLVQEMSPGVRNCQQHSSMDALRKVKSPHESRFLAELQKAVDASLFWDLTNNQEIRLSDPQGVQSRCLDMLDQVDATQLYTFYIPNYFSDDFWDWLKQSWRVSQEQLKNRGLVKEAVLGDLTLDYLNCGLSYPSCLKRMGGIDTELLMPHSSDELDQYILGLKSLQQEQPHLMVLICGSTPEKRGAFFHHEQADVLDHCH</sequence>
<dbReference type="EMBL" id="MU153143">
    <property type="protein sequence ID" value="KAF9439933.1"/>
    <property type="molecule type" value="Genomic_DNA"/>
</dbReference>
<comment type="caution">
    <text evidence="1">The sequence shown here is derived from an EMBL/GenBank/DDBJ whole genome shotgun (WGS) entry which is preliminary data.</text>
</comment>
<protein>
    <submittedName>
        <fullName evidence="1">Uncharacterized protein</fullName>
    </submittedName>
</protein>
<dbReference type="Proteomes" id="UP000807342">
    <property type="component" value="Unassembled WGS sequence"/>
</dbReference>
<gene>
    <name evidence="1" type="ORF">P691DRAFT_218319</name>
</gene>
<reference evidence="1" key="1">
    <citation type="submission" date="2020-11" db="EMBL/GenBank/DDBJ databases">
        <authorList>
            <consortium name="DOE Joint Genome Institute"/>
            <person name="Ahrendt S."/>
            <person name="Riley R."/>
            <person name="Andreopoulos W."/>
            <person name="Labutti K."/>
            <person name="Pangilinan J."/>
            <person name="Ruiz-Duenas F.J."/>
            <person name="Barrasa J.M."/>
            <person name="Sanchez-Garcia M."/>
            <person name="Camarero S."/>
            <person name="Miyauchi S."/>
            <person name="Serrano A."/>
            <person name="Linde D."/>
            <person name="Babiker R."/>
            <person name="Drula E."/>
            <person name="Ayuso-Fernandez I."/>
            <person name="Pacheco R."/>
            <person name="Padilla G."/>
            <person name="Ferreira P."/>
            <person name="Barriuso J."/>
            <person name="Kellner H."/>
            <person name="Castanera R."/>
            <person name="Alfaro M."/>
            <person name="Ramirez L."/>
            <person name="Pisabarro A.G."/>
            <person name="Kuo A."/>
            <person name="Tritt A."/>
            <person name="Lipzen A."/>
            <person name="He G."/>
            <person name="Yan M."/>
            <person name="Ng V."/>
            <person name="Cullen D."/>
            <person name="Martin F."/>
            <person name="Rosso M.-N."/>
            <person name="Henrissat B."/>
            <person name="Hibbett D."/>
            <person name="Martinez A.T."/>
            <person name="Grigoriev I.V."/>
        </authorList>
    </citation>
    <scope>NUCLEOTIDE SEQUENCE</scope>
    <source>
        <strain evidence="1">MF-IS2</strain>
    </source>
</reference>
<keyword evidence="2" id="KW-1185">Reference proteome</keyword>
<dbReference type="AlphaFoldDB" id="A0A9P5WWB2"/>
<accession>A0A9P5WWB2</accession>
<evidence type="ECO:0000313" key="1">
    <source>
        <dbReference type="EMBL" id="KAF9439933.1"/>
    </source>
</evidence>
<name>A0A9P5WWB2_9AGAR</name>
<proteinExistence type="predicted"/>
<organism evidence="1 2">
    <name type="scientific">Macrolepiota fuliginosa MF-IS2</name>
    <dbReference type="NCBI Taxonomy" id="1400762"/>
    <lineage>
        <taxon>Eukaryota</taxon>
        <taxon>Fungi</taxon>
        <taxon>Dikarya</taxon>
        <taxon>Basidiomycota</taxon>
        <taxon>Agaricomycotina</taxon>
        <taxon>Agaricomycetes</taxon>
        <taxon>Agaricomycetidae</taxon>
        <taxon>Agaricales</taxon>
        <taxon>Agaricineae</taxon>
        <taxon>Agaricaceae</taxon>
        <taxon>Macrolepiota</taxon>
    </lineage>
</organism>